<evidence type="ECO:0000313" key="5">
    <source>
        <dbReference type="Proteomes" id="UP001174909"/>
    </source>
</evidence>
<protein>
    <submittedName>
        <fullName evidence="4">Peptide chain release factor 2</fullName>
    </submittedName>
</protein>
<keyword evidence="5" id="KW-1185">Reference proteome</keyword>
<evidence type="ECO:0000256" key="1">
    <source>
        <dbReference type="ARBA" id="ARBA00010835"/>
    </source>
</evidence>
<evidence type="ECO:0000259" key="3">
    <source>
        <dbReference type="PROSITE" id="PS00745"/>
    </source>
</evidence>
<evidence type="ECO:0000313" key="4">
    <source>
        <dbReference type="EMBL" id="CAI8003021.1"/>
    </source>
</evidence>
<dbReference type="Gene3D" id="3.30.160.20">
    <property type="match status" value="1"/>
</dbReference>
<proteinExistence type="inferred from homology"/>
<dbReference type="PANTHER" id="PTHR43116:SF3">
    <property type="entry name" value="CLASS I PEPTIDE CHAIN RELEASE FACTOR"/>
    <property type="match status" value="1"/>
</dbReference>
<dbReference type="PANTHER" id="PTHR43116">
    <property type="entry name" value="PEPTIDE CHAIN RELEASE FACTOR 2"/>
    <property type="match status" value="1"/>
</dbReference>
<dbReference type="InterPro" id="IPR045853">
    <property type="entry name" value="Pep_chain_release_fac_I_sf"/>
</dbReference>
<dbReference type="GO" id="GO:0005737">
    <property type="term" value="C:cytoplasm"/>
    <property type="evidence" value="ECO:0007669"/>
    <property type="project" value="InterPro"/>
</dbReference>
<name>A0AA35W8U0_GEOBA</name>
<dbReference type="SUPFAM" id="SSF75620">
    <property type="entry name" value="Release factor"/>
    <property type="match status" value="1"/>
</dbReference>
<dbReference type="AlphaFoldDB" id="A0AA35W8U0"/>
<dbReference type="SMART" id="SM00937">
    <property type="entry name" value="PCRF"/>
    <property type="match status" value="1"/>
</dbReference>
<dbReference type="Pfam" id="PF00472">
    <property type="entry name" value="RF-1"/>
    <property type="match status" value="1"/>
</dbReference>
<dbReference type="Gene3D" id="3.30.70.1660">
    <property type="match status" value="1"/>
</dbReference>
<accession>A0AA35W8U0</accession>
<reference evidence="4" key="1">
    <citation type="submission" date="2023-03" db="EMBL/GenBank/DDBJ databases">
        <authorList>
            <person name="Steffen K."/>
            <person name="Cardenas P."/>
        </authorList>
    </citation>
    <scope>NUCLEOTIDE SEQUENCE</scope>
</reference>
<sequence>MTAKMHNRLLAPVMRRNTGLKIGGNLDAQAGDLDVLFQLACEEGDAESLSEVAAELPEIGAALDALELQHMLGNREDRNDAILTIHPGAGGTEAADWAQMLMRMYMRWAERRGFHTNVLDMLPGETAGIKSATIEVTGDYAFGYLKPESGVHRLVRISPYDSNNRRHTSFASIFVYPDVEGDIEIEINPNDLKVDTYRAGGAGGQHVNKTDSAVRITHEPTGIVVQCQNERSQHKNRNTAMKILKARLYQHMREEEDKKRAVLESTKKRIEWGSQIRNYVFQPYQMVKDARTGFETSDVSGVMDGDLDPFIRAFLFSSRSA</sequence>
<keyword evidence="2" id="KW-0648">Protein biosynthesis</keyword>
<gene>
    <name evidence="4" type="ORF">GBAR_LOCUS3526</name>
</gene>
<dbReference type="InterPro" id="IPR000352">
    <property type="entry name" value="Pep_chain_release_fac_I"/>
</dbReference>
<dbReference type="EMBL" id="CASHTH010000502">
    <property type="protein sequence ID" value="CAI8003021.1"/>
    <property type="molecule type" value="Genomic_DNA"/>
</dbReference>
<dbReference type="GO" id="GO:0016149">
    <property type="term" value="F:translation release factor activity, codon specific"/>
    <property type="evidence" value="ECO:0007669"/>
    <property type="project" value="InterPro"/>
</dbReference>
<comment type="caution">
    <text evidence="4">The sequence shown here is derived from an EMBL/GenBank/DDBJ whole genome shotgun (WGS) entry which is preliminary data.</text>
</comment>
<dbReference type="InterPro" id="IPR005139">
    <property type="entry name" value="PCRF"/>
</dbReference>
<dbReference type="Gene3D" id="1.20.58.410">
    <property type="entry name" value="Release factor"/>
    <property type="match status" value="1"/>
</dbReference>
<feature type="domain" description="Prokaryotic-type class I peptide chain release factors" evidence="3">
    <location>
        <begin position="198"/>
        <end position="214"/>
    </location>
</feature>
<dbReference type="Proteomes" id="UP001174909">
    <property type="component" value="Unassembled WGS sequence"/>
</dbReference>
<dbReference type="NCBIfam" id="TIGR00020">
    <property type="entry name" value="prfB"/>
    <property type="match status" value="1"/>
</dbReference>
<dbReference type="PROSITE" id="PS00745">
    <property type="entry name" value="RF_PROK_I"/>
    <property type="match status" value="1"/>
</dbReference>
<evidence type="ECO:0000256" key="2">
    <source>
        <dbReference type="ARBA" id="ARBA00022917"/>
    </source>
</evidence>
<dbReference type="FunFam" id="3.30.160.20:FF:000010">
    <property type="entry name" value="Peptide chain release factor 2"/>
    <property type="match status" value="1"/>
</dbReference>
<organism evidence="4 5">
    <name type="scientific">Geodia barretti</name>
    <name type="common">Barrett's horny sponge</name>
    <dbReference type="NCBI Taxonomy" id="519541"/>
    <lineage>
        <taxon>Eukaryota</taxon>
        <taxon>Metazoa</taxon>
        <taxon>Porifera</taxon>
        <taxon>Demospongiae</taxon>
        <taxon>Heteroscleromorpha</taxon>
        <taxon>Tetractinellida</taxon>
        <taxon>Astrophorina</taxon>
        <taxon>Geodiidae</taxon>
        <taxon>Geodia</taxon>
    </lineage>
</organism>
<comment type="similarity">
    <text evidence="1">Belongs to the prokaryotic/mitochondrial release factor family.</text>
</comment>
<dbReference type="HAMAP" id="MF_00094">
    <property type="entry name" value="Rel_fac_2"/>
    <property type="match status" value="1"/>
</dbReference>
<dbReference type="Pfam" id="PF03462">
    <property type="entry name" value="PCRF"/>
    <property type="match status" value="1"/>
</dbReference>
<dbReference type="InterPro" id="IPR004374">
    <property type="entry name" value="PrfB"/>
</dbReference>